<evidence type="ECO:0000256" key="5">
    <source>
        <dbReference type="ARBA" id="ARBA00023277"/>
    </source>
</evidence>
<feature type="binding site" evidence="6">
    <location>
        <position position="173"/>
    </location>
    <ligand>
        <name>substrate</name>
    </ligand>
</feature>
<dbReference type="InterPro" id="IPR001282">
    <property type="entry name" value="G6P_DH"/>
</dbReference>
<dbReference type="EC" id="1.1.1.49" evidence="6"/>
<evidence type="ECO:0000259" key="8">
    <source>
        <dbReference type="Pfam" id="PF02781"/>
    </source>
</evidence>
<evidence type="ECO:0000256" key="6">
    <source>
        <dbReference type="HAMAP-Rule" id="MF_00966"/>
    </source>
</evidence>
<keyword evidence="5 6" id="KW-0119">Carbohydrate metabolism</keyword>
<dbReference type="PIRSF" id="PIRSF000110">
    <property type="entry name" value="G6PD"/>
    <property type="match status" value="1"/>
</dbReference>
<feature type="binding site" evidence="6">
    <location>
        <position position="323"/>
    </location>
    <ligand>
        <name>substrate</name>
    </ligand>
</feature>
<evidence type="ECO:0000256" key="3">
    <source>
        <dbReference type="ARBA" id="ARBA00022857"/>
    </source>
</evidence>
<dbReference type="AlphaFoldDB" id="A0A1G2HHA8"/>
<comment type="caution">
    <text evidence="6">Lacks conserved residue(s) required for the propagation of feature annotation.</text>
</comment>
<dbReference type="SUPFAM" id="SSF55347">
    <property type="entry name" value="Glyceraldehyde-3-phosphate dehydrogenase-like, C-terminal domain"/>
    <property type="match status" value="1"/>
</dbReference>
<comment type="similarity">
    <text evidence="6">Belongs to the glucose-6-phosphate dehydrogenase family.</text>
</comment>
<keyword evidence="4 6" id="KW-0560">Oxidoreductase</keyword>
<feature type="binding site" evidence="6">
    <location>
        <position position="328"/>
    </location>
    <ligand>
        <name>substrate</name>
    </ligand>
</feature>
<feature type="binding site" evidence="6">
    <location>
        <position position="177"/>
    </location>
    <ligand>
        <name>substrate</name>
    </ligand>
</feature>
<dbReference type="HAMAP" id="MF_00966">
    <property type="entry name" value="G6PD"/>
    <property type="match status" value="1"/>
</dbReference>
<protein>
    <recommendedName>
        <fullName evidence="6">Glucose-6-phosphate 1-dehydrogenase</fullName>
        <shortName evidence="6">G6PD</shortName>
        <ecNumber evidence="6">1.1.1.49</ecNumber>
    </recommendedName>
</protein>
<keyword evidence="2 6" id="KW-0313">Glucose metabolism</keyword>
<dbReference type="PANTHER" id="PTHR23429">
    <property type="entry name" value="GLUCOSE-6-PHOSPHATE 1-DEHYDROGENASE G6PD"/>
    <property type="match status" value="1"/>
</dbReference>
<feature type="active site" description="Proton acceptor" evidence="6">
    <location>
        <position position="235"/>
    </location>
</feature>
<feature type="binding site" evidence="6">
    <location>
        <position position="211"/>
    </location>
    <ligand>
        <name>substrate</name>
    </ligand>
</feature>
<dbReference type="Pfam" id="PF02781">
    <property type="entry name" value="G6PD_C"/>
    <property type="match status" value="1"/>
</dbReference>
<organism evidence="9 10">
    <name type="scientific">Candidatus Spechtbacteria bacterium RIFCSPLOWO2_01_FULL_46_10</name>
    <dbReference type="NCBI Taxonomy" id="1802163"/>
    <lineage>
        <taxon>Bacteria</taxon>
        <taxon>Candidatus Spechtiibacteriota</taxon>
    </lineage>
</organism>
<dbReference type="Gene3D" id="3.30.360.10">
    <property type="entry name" value="Dihydrodipicolinate Reductase, domain 2"/>
    <property type="match status" value="1"/>
</dbReference>
<reference evidence="9 10" key="1">
    <citation type="journal article" date="2016" name="Nat. Commun.">
        <title>Thousands of microbial genomes shed light on interconnected biogeochemical processes in an aquifer system.</title>
        <authorList>
            <person name="Anantharaman K."/>
            <person name="Brown C.T."/>
            <person name="Hug L.A."/>
            <person name="Sharon I."/>
            <person name="Castelle C.J."/>
            <person name="Probst A.J."/>
            <person name="Thomas B.C."/>
            <person name="Singh A."/>
            <person name="Wilkins M.J."/>
            <person name="Karaoz U."/>
            <person name="Brodie E.L."/>
            <person name="Williams K.H."/>
            <person name="Hubbard S.S."/>
            <person name="Banfield J.F."/>
        </authorList>
    </citation>
    <scope>NUCLEOTIDE SEQUENCE [LARGE SCALE GENOMIC DNA]</scope>
</reference>
<dbReference type="GO" id="GO:0050661">
    <property type="term" value="F:NADP binding"/>
    <property type="evidence" value="ECO:0007669"/>
    <property type="project" value="UniProtKB-UniRule"/>
</dbReference>
<dbReference type="InterPro" id="IPR022675">
    <property type="entry name" value="G6P_DH_C"/>
</dbReference>
<dbReference type="Pfam" id="PF00479">
    <property type="entry name" value="G6PD_N"/>
    <property type="match status" value="1"/>
</dbReference>
<dbReference type="GO" id="GO:0009051">
    <property type="term" value="P:pentose-phosphate shunt, oxidative branch"/>
    <property type="evidence" value="ECO:0007669"/>
    <property type="project" value="TreeGrafter"/>
</dbReference>
<dbReference type="GO" id="GO:0004345">
    <property type="term" value="F:glucose-6-phosphate dehydrogenase activity"/>
    <property type="evidence" value="ECO:0007669"/>
    <property type="project" value="UniProtKB-UniRule"/>
</dbReference>
<feature type="domain" description="Glucose-6-phosphate dehydrogenase C-terminal" evidence="8">
    <location>
        <begin position="185"/>
        <end position="469"/>
    </location>
</feature>
<dbReference type="Proteomes" id="UP000179153">
    <property type="component" value="Unassembled WGS sequence"/>
</dbReference>
<dbReference type="STRING" id="1802163.A2932_02555"/>
<feature type="binding site" evidence="6">
    <location>
        <position position="143"/>
    </location>
    <ligand>
        <name>NADP(+)</name>
        <dbReference type="ChEBI" id="CHEBI:58349"/>
    </ligand>
</feature>
<evidence type="ECO:0000313" key="10">
    <source>
        <dbReference type="Proteomes" id="UP000179153"/>
    </source>
</evidence>
<comment type="function">
    <text evidence="6">Catalyzes the oxidation of glucose 6-phosphate to 6-phosphogluconolactone.</text>
</comment>
<feature type="binding site" evidence="6">
    <location>
        <position position="47"/>
    </location>
    <ligand>
        <name>NADP(+)</name>
        <dbReference type="ChEBI" id="CHEBI:58349"/>
    </ligand>
</feature>
<dbReference type="UniPathway" id="UPA00115">
    <property type="reaction ID" value="UER00408"/>
</dbReference>
<name>A0A1G2HHA8_9BACT</name>
<dbReference type="InterPro" id="IPR022674">
    <property type="entry name" value="G6P_DH_NAD-bd"/>
</dbReference>
<feature type="domain" description="Glucose-6-phosphate dehydrogenase NAD-binding" evidence="7">
    <location>
        <begin position="11"/>
        <end position="182"/>
    </location>
</feature>
<keyword evidence="3 6" id="KW-0521">NADP</keyword>
<evidence type="ECO:0000256" key="1">
    <source>
        <dbReference type="ARBA" id="ARBA00004937"/>
    </source>
</evidence>
<gene>
    <name evidence="6" type="primary">zwf</name>
    <name evidence="9" type="ORF">A2932_02555</name>
</gene>
<evidence type="ECO:0000256" key="2">
    <source>
        <dbReference type="ARBA" id="ARBA00022526"/>
    </source>
</evidence>
<comment type="caution">
    <text evidence="9">The sequence shown here is derived from an EMBL/GenBank/DDBJ whole genome shotgun (WGS) entry which is preliminary data.</text>
</comment>
<dbReference type="Gene3D" id="3.40.50.720">
    <property type="entry name" value="NAD(P)-binding Rossmann-like Domain"/>
    <property type="match status" value="1"/>
</dbReference>
<proteinExistence type="inferred from homology"/>
<dbReference type="InterPro" id="IPR036291">
    <property type="entry name" value="NAD(P)-bd_dom_sf"/>
</dbReference>
<sequence length="494" mass="57537">MSTNPPTTFYIFGITGNLASTRILPSLFNLYKQELLPKNFRIMSMARSQFSISDFRGKTRKALVDKGTRKQIDTFLKHLFYVSGNFTSNGAYDKLINSHPIFRNGRSIFYLSVSPEFYEDIITGIAAALQKPRIQSTQLLIEKPFGTDLAGAKRLNKLLQKSFTEQQIYLTDHYMAKEPVENILSFRFANSIFEYLWNRKYIDNIQITAAEEIGVEGRENFYEKTGAFRDMVQSHLLQLTALTTLKRPLELTSAAIHRNHIKIIEALRPIKNIDKDVIFGQYEGYRRLKKVDNKSLRETFAALRVFIDTPQWQGVPIYLRTGKQMSQKITEITVQFRGNLDKLFIGHKKNIKPNLLTIRVQPHEGISLILANKKPGFQFELEQRPMDYCYHTFSGEELRYKEYEKILYEAVHYERTSFITQKEVEAQWKFVTPIVEKFEQNPSKYLTFYKKGSFGPKEADLMLKRDGRERWSPGVLVCEELTRAHLKNNFYSGL</sequence>
<dbReference type="EMBL" id="MHOI01000009">
    <property type="protein sequence ID" value="OGZ61843.1"/>
    <property type="molecule type" value="Genomic_DNA"/>
</dbReference>
<dbReference type="NCBIfam" id="TIGR00871">
    <property type="entry name" value="zwf"/>
    <property type="match status" value="1"/>
</dbReference>
<dbReference type="PANTHER" id="PTHR23429:SF0">
    <property type="entry name" value="GLUCOSE-6-PHOSPHATE 1-DEHYDROGENASE"/>
    <property type="match status" value="1"/>
</dbReference>
<dbReference type="SUPFAM" id="SSF51735">
    <property type="entry name" value="NAD(P)-binding Rossmann-fold domains"/>
    <property type="match status" value="1"/>
</dbReference>
<feature type="binding site" evidence="6">
    <location>
        <position position="230"/>
    </location>
    <ligand>
        <name>substrate</name>
    </ligand>
</feature>
<accession>A0A1G2HHA8</accession>
<evidence type="ECO:0000256" key="4">
    <source>
        <dbReference type="ARBA" id="ARBA00023002"/>
    </source>
</evidence>
<evidence type="ECO:0000259" key="7">
    <source>
        <dbReference type="Pfam" id="PF00479"/>
    </source>
</evidence>
<dbReference type="GO" id="GO:0006006">
    <property type="term" value="P:glucose metabolic process"/>
    <property type="evidence" value="ECO:0007669"/>
    <property type="project" value="UniProtKB-KW"/>
</dbReference>
<comment type="pathway">
    <text evidence="1 6">Carbohydrate degradation; pentose phosphate pathway; D-ribulose 5-phosphate from D-glucose 6-phosphate (oxidative stage): step 1/3.</text>
</comment>
<dbReference type="PRINTS" id="PR00079">
    <property type="entry name" value="G6PDHDRGNASE"/>
</dbReference>
<comment type="catalytic activity">
    <reaction evidence="6">
        <text>D-glucose 6-phosphate + NADP(+) = 6-phospho-D-glucono-1,5-lactone + NADPH + H(+)</text>
        <dbReference type="Rhea" id="RHEA:15841"/>
        <dbReference type="ChEBI" id="CHEBI:15378"/>
        <dbReference type="ChEBI" id="CHEBI:57783"/>
        <dbReference type="ChEBI" id="CHEBI:57955"/>
        <dbReference type="ChEBI" id="CHEBI:58349"/>
        <dbReference type="ChEBI" id="CHEBI:61548"/>
        <dbReference type="EC" id="1.1.1.49"/>
    </reaction>
</comment>
<dbReference type="GO" id="GO:0005829">
    <property type="term" value="C:cytosol"/>
    <property type="evidence" value="ECO:0007669"/>
    <property type="project" value="TreeGrafter"/>
</dbReference>
<evidence type="ECO:0000313" key="9">
    <source>
        <dbReference type="EMBL" id="OGZ61843.1"/>
    </source>
</evidence>